<evidence type="ECO:0000313" key="1">
    <source>
        <dbReference type="EMBL" id="GHH80990.1"/>
    </source>
</evidence>
<evidence type="ECO:0000313" key="2">
    <source>
        <dbReference type="Proteomes" id="UP000603708"/>
    </source>
</evidence>
<protein>
    <submittedName>
        <fullName evidence="1">Uncharacterized protein</fullName>
    </submittedName>
</protein>
<reference evidence="1" key="1">
    <citation type="journal article" date="2014" name="Int. J. Syst. Evol. Microbiol.">
        <title>Complete genome sequence of Corynebacterium casei LMG S-19264T (=DSM 44701T), isolated from a smear-ripened cheese.</title>
        <authorList>
            <consortium name="US DOE Joint Genome Institute (JGI-PGF)"/>
            <person name="Walter F."/>
            <person name="Albersmeier A."/>
            <person name="Kalinowski J."/>
            <person name="Ruckert C."/>
        </authorList>
    </citation>
    <scope>NUCLEOTIDE SEQUENCE</scope>
    <source>
        <strain evidence="1">JCM 5069</strain>
    </source>
</reference>
<gene>
    <name evidence="1" type="ORF">GCM10018793_37460</name>
</gene>
<name>A0A919GAK7_9ACTN</name>
<dbReference type="AlphaFoldDB" id="A0A919GAK7"/>
<keyword evidence="2" id="KW-1185">Reference proteome</keyword>
<dbReference type="EMBL" id="BNCD01000010">
    <property type="protein sequence ID" value="GHH80990.1"/>
    <property type="molecule type" value="Genomic_DNA"/>
</dbReference>
<accession>A0A919GAK7</accession>
<dbReference type="RefSeq" id="WP_189933457.1">
    <property type="nucleotide sequence ID" value="NZ_BNCD01000010.1"/>
</dbReference>
<dbReference type="Proteomes" id="UP000603708">
    <property type="component" value="Unassembled WGS sequence"/>
</dbReference>
<proteinExistence type="predicted"/>
<organism evidence="1 2">
    <name type="scientific">Streptomyces sulfonofaciens</name>
    <dbReference type="NCBI Taxonomy" id="68272"/>
    <lineage>
        <taxon>Bacteria</taxon>
        <taxon>Bacillati</taxon>
        <taxon>Actinomycetota</taxon>
        <taxon>Actinomycetes</taxon>
        <taxon>Kitasatosporales</taxon>
        <taxon>Streptomycetaceae</taxon>
        <taxon>Streptomyces</taxon>
    </lineage>
</organism>
<comment type="caution">
    <text evidence="1">The sequence shown here is derived from an EMBL/GenBank/DDBJ whole genome shotgun (WGS) entry which is preliminary data.</text>
</comment>
<sequence length="92" mass="9810">MSTAGLTGAGVTHAPEFRGLVQGACAGLLRRLHRWLRRAVVDVPELADVVPVLQQSVRLYRAGQYEACLAQAMAAGRKLEASRAAHPALPPL</sequence>
<reference evidence="1" key="2">
    <citation type="submission" date="2020-09" db="EMBL/GenBank/DDBJ databases">
        <authorList>
            <person name="Sun Q."/>
            <person name="Ohkuma M."/>
        </authorList>
    </citation>
    <scope>NUCLEOTIDE SEQUENCE</scope>
    <source>
        <strain evidence="1">JCM 5069</strain>
    </source>
</reference>